<dbReference type="InterPro" id="IPR036691">
    <property type="entry name" value="Endo/exonu/phosph_ase_sf"/>
</dbReference>
<reference evidence="1 2" key="1">
    <citation type="journal article" date="2018" name="PLoS Genet.">
        <title>Population sequencing reveals clonal diversity and ancestral inbreeding in the grapevine cultivar Chardonnay.</title>
        <authorList>
            <person name="Roach M.J."/>
            <person name="Johnson D.L."/>
            <person name="Bohlmann J."/>
            <person name="van Vuuren H.J."/>
            <person name="Jones S.J."/>
            <person name="Pretorius I.S."/>
            <person name="Schmidt S.A."/>
            <person name="Borneman A.R."/>
        </authorList>
    </citation>
    <scope>NUCLEOTIDE SEQUENCE [LARGE SCALE GENOMIC DNA]</scope>
    <source>
        <strain evidence="2">cv. Chardonnay</strain>
        <tissue evidence="1">Leaf</tissue>
    </source>
</reference>
<sequence>MGGGFWDNRVLELTGMKELGAIRGLWDDSWCIGGDFNVSRFPSERNKGGRLAVAMKGFSKMIDDLILRDFPLQWGVEQSTLSRPVSDHYPILLDMGEVRNGHLPFHFENMWGSSNFFLIAKLKALKGILKTWNNEVFGKVEVNKRLALQQVNSWDTQERSKVLSVEEEEARKEVKEEFKKWHLLSNPSDWSPSLDRLVFDRLEGKETARLEEPFSVKNVVEASGGQGVSSYQNTFVEGRQILDAMLIANEIVDSLLKSVKENGIWRKMGKVGLVVYLYSFFFDVGEWHTDYRVKGWGGEGVQLTHLLYTDDTLIFCDASEDQLAHLSWVLMWFEVISGLKINLDKSEIIPMKRVEDQEVLALELGCKVGKLLSVYLGLPLGAPHELVAVWDGVEEKFGRRLTLWKRQYISK</sequence>
<accession>A0A438EE16</accession>
<dbReference type="SUPFAM" id="SSF56219">
    <property type="entry name" value="DNase I-like"/>
    <property type="match status" value="1"/>
</dbReference>
<dbReference type="EMBL" id="QGNW01001308">
    <property type="protein sequence ID" value="RVW46055.1"/>
    <property type="molecule type" value="Genomic_DNA"/>
</dbReference>
<dbReference type="PANTHER" id="PTHR33116:SF85">
    <property type="entry name" value="REVERSE TRANSCRIPTASE ZINC-BINDING DOMAIN-CONTAINING PROTEIN"/>
    <property type="match status" value="1"/>
</dbReference>
<dbReference type="PANTHER" id="PTHR33116">
    <property type="entry name" value="REVERSE TRANSCRIPTASE ZINC-BINDING DOMAIN-CONTAINING PROTEIN-RELATED-RELATED"/>
    <property type="match status" value="1"/>
</dbReference>
<organism evidence="1 2">
    <name type="scientific">Vitis vinifera</name>
    <name type="common">Grape</name>
    <dbReference type="NCBI Taxonomy" id="29760"/>
    <lineage>
        <taxon>Eukaryota</taxon>
        <taxon>Viridiplantae</taxon>
        <taxon>Streptophyta</taxon>
        <taxon>Embryophyta</taxon>
        <taxon>Tracheophyta</taxon>
        <taxon>Spermatophyta</taxon>
        <taxon>Magnoliopsida</taxon>
        <taxon>eudicotyledons</taxon>
        <taxon>Gunneridae</taxon>
        <taxon>Pentapetalae</taxon>
        <taxon>rosids</taxon>
        <taxon>Vitales</taxon>
        <taxon>Vitaceae</taxon>
        <taxon>Viteae</taxon>
        <taxon>Vitis</taxon>
    </lineage>
</organism>
<evidence type="ECO:0000313" key="2">
    <source>
        <dbReference type="Proteomes" id="UP000288805"/>
    </source>
</evidence>
<dbReference type="Proteomes" id="UP000288805">
    <property type="component" value="Unassembled WGS sequence"/>
</dbReference>
<dbReference type="AlphaFoldDB" id="A0A438EE16"/>
<evidence type="ECO:0000313" key="1">
    <source>
        <dbReference type="EMBL" id="RVW46055.1"/>
    </source>
</evidence>
<protein>
    <recommendedName>
        <fullName evidence="3">Reverse transcriptase domain-containing protein</fullName>
    </recommendedName>
</protein>
<proteinExistence type="predicted"/>
<evidence type="ECO:0008006" key="3">
    <source>
        <dbReference type="Google" id="ProtNLM"/>
    </source>
</evidence>
<gene>
    <name evidence="1" type="ORF">CK203_068575</name>
</gene>
<comment type="caution">
    <text evidence="1">The sequence shown here is derived from an EMBL/GenBank/DDBJ whole genome shotgun (WGS) entry which is preliminary data.</text>
</comment>
<name>A0A438EE16_VITVI</name>